<evidence type="ECO:0000313" key="3">
    <source>
        <dbReference type="EMBL" id="WVW78273.1"/>
    </source>
</evidence>
<reference evidence="2" key="3">
    <citation type="submission" date="2014-01" db="EMBL/GenBank/DDBJ databases">
        <title>Evolution of pathogenesis and genome organization in the Tremellales.</title>
        <authorList>
            <person name="Cuomo C."/>
            <person name="Litvintseva A."/>
            <person name="Heitman J."/>
            <person name="Chen Y."/>
            <person name="Sun S."/>
            <person name="Springer D."/>
            <person name="Dromer F."/>
            <person name="Young S."/>
            <person name="Zeng Q."/>
            <person name="Chapman S."/>
            <person name="Gujja S."/>
            <person name="Saif S."/>
            <person name="Birren B."/>
        </authorList>
    </citation>
    <scope>NUCLEOTIDE SEQUENCE</scope>
    <source>
        <strain evidence="2">CBS 10118</strain>
    </source>
</reference>
<feature type="domain" description="N-acetyltransferase" evidence="1">
    <location>
        <begin position="46"/>
        <end position="183"/>
    </location>
</feature>
<dbReference type="GeneID" id="30207999"/>
<dbReference type="Pfam" id="PF00583">
    <property type="entry name" value="Acetyltransf_1"/>
    <property type="match status" value="1"/>
</dbReference>
<dbReference type="RefSeq" id="XP_019046994.1">
    <property type="nucleotide sequence ID" value="XM_019190246.1"/>
</dbReference>
<evidence type="ECO:0000259" key="1">
    <source>
        <dbReference type="PROSITE" id="PS51186"/>
    </source>
</evidence>
<reference evidence="2" key="1">
    <citation type="submission" date="2013-07" db="EMBL/GenBank/DDBJ databases">
        <title>The Genome Sequence of Cryptococcus bestiolae CBS10118.</title>
        <authorList>
            <consortium name="The Broad Institute Genome Sequencing Platform"/>
            <person name="Cuomo C."/>
            <person name="Litvintseva A."/>
            <person name="Chen Y."/>
            <person name="Heitman J."/>
            <person name="Sun S."/>
            <person name="Springer D."/>
            <person name="Dromer F."/>
            <person name="Young S.K."/>
            <person name="Zeng Q."/>
            <person name="Gargeya S."/>
            <person name="Fitzgerald M."/>
            <person name="Abouelleil A."/>
            <person name="Alvarado L."/>
            <person name="Berlin A.M."/>
            <person name="Chapman S.B."/>
            <person name="Dewar J."/>
            <person name="Goldberg J."/>
            <person name="Griggs A."/>
            <person name="Gujja S."/>
            <person name="Hansen M."/>
            <person name="Howarth C."/>
            <person name="Imamovic A."/>
            <person name="Larimer J."/>
            <person name="McCowan C."/>
            <person name="Murphy C."/>
            <person name="Pearson M."/>
            <person name="Priest M."/>
            <person name="Roberts A."/>
            <person name="Saif S."/>
            <person name="Shea T."/>
            <person name="Sykes S."/>
            <person name="Wortman J."/>
            <person name="Nusbaum C."/>
            <person name="Birren B."/>
        </authorList>
    </citation>
    <scope>NUCLEOTIDE SEQUENCE [LARGE SCALE GENOMIC DNA]</scope>
    <source>
        <strain evidence="2">CBS 10118</strain>
    </source>
</reference>
<proteinExistence type="predicted"/>
<evidence type="ECO:0000313" key="4">
    <source>
        <dbReference type="Proteomes" id="UP000092730"/>
    </source>
</evidence>
<evidence type="ECO:0000313" key="2">
    <source>
        <dbReference type="EMBL" id="OCF25924.1"/>
    </source>
</evidence>
<dbReference type="Proteomes" id="UP000092730">
    <property type="component" value="Chromosome 1"/>
</dbReference>
<dbReference type="PANTHER" id="PTHR42791:SF1">
    <property type="entry name" value="N-ACETYLTRANSFERASE DOMAIN-CONTAINING PROTEIN"/>
    <property type="match status" value="1"/>
</dbReference>
<name>A0A1B9G4G6_9TREE</name>
<dbReference type="InterPro" id="IPR052523">
    <property type="entry name" value="Trichothecene_AcTrans"/>
</dbReference>
<dbReference type="PANTHER" id="PTHR42791">
    <property type="entry name" value="GNAT FAMILY ACETYLTRANSFERASE"/>
    <property type="match status" value="1"/>
</dbReference>
<keyword evidence="4" id="KW-1185">Reference proteome</keyword>
<dbReference type="KEGG" id="kbi:30207999"/>
<reference evidence="3" key="4">
    <citation type="submission" date="2024-02" db="EMBL/GenBank/DDBJ databases">
        <title>Comparative genomics of Cryptococcus and Kwoniella reveals pathogenesis evolution and contrasting modes of karyotype evolution via chromosome fusion or intercentromeric recombination.</title>
        <authorList>
            <person name="Coelho M.A."/>
            <person name="David-Palma M."/>
            <person name="Shea T."/>
            <person name="Bowers K."/>
            <person name="McGinley-Smith S."/>
            <person name="Mohammad A.W."/>
            <person name="Gnirke A."/>
            <person name="Yurkov A.M."/>
            <person name="Nowrousian M."/>
            <person name="Sun S."/>
            <person name="Cuomo C.A."/>
            <person name="Heitman J."/>
        </authorList>
    </citation>
    <scope>NUCLEOTIDE SEQUENCE</scope>
    <source>
        <strain evidence="3">CBS 10118</strain>
    </source>
</reference>
<dbReference type="GO" id="GO:0016747">
    <property type="term" value="F:acyltransferase activity, transferring groups other than amino-acyl groups"/>
    <property type="evidence" value="ECO:0007669"/>
    <property type="project" value="InterPro"/>
</dbReference>
<reference evidence="3" key="2">
    <citation type="submission" date="2013-07" db="EMBL/GenBank/DDBJ databases">
        <authorList>
            <consortium name="The Broad Institute Genome Sequencing Platform"/>
            <person name="Cuomo C."/>
            <person name="Litvintseva A."/>
            <person name="Chen Y."/>
            <person name="Heitman J."/>
            <person name="Sun S."/>
            <person name="Springer D."/>
            <person name="Dromer F."/>
            <person name="Young S.K."/>
            <person name="Zeng Q."/>
            <person name="Gargeya S."/>
            <person name="Fitzgerald M."/>
            <person name="Abouelleil A."/>
            <person name="Alvarado L."/>
            <person name="Berlin A.M."/>
            <person name="Chapman S.B."/>
            <person name="Dewar J."/>
            <person name="Goldberg J."/>
            <person name="Griggs A."/>
            <person name="Gujja S."/>
            <person name="Hansen M."/>
            <person name="Howarth C."/>
            <person name="Imamovic A."/>
            <person name="Larimer J."/>
            <person name="McCowan C."/>
            <person name="Murphy C."/>
            <person name="Pearson M."/>
            <person name="Priest M."/>
            <person name="Roberts A."/>
            <person name="Saif S."/>
            <person name="Shea T."/>
            <person name="Sykes S."/>
            <person name="Wortman J."/>
            <person name="Nusbaum C."/>
            <person name="Birren B."/>
        </authorList>
    </citation>
    <scope>NUCLEOTIDE SEQUENCE</scope>
    <source>
        <strain evidence="3">CBS 10118</strain>
    </source>
</reference>
<organism evidence="2">
    <name type="scientific">Kwoniella bestiolae CBS 10118</name>
    <dbReference type="NCBI Taxonomy" id="1296100"/>
    <lineage>
        <taxon>Eukaryota</taxon>
        <taxon>Fungi</taxon>
        <taxon>Dikarya</taxon>
        <taxon>Basidiomycota</taxon>
        <taxon>Agaricomycotina</taxon>
        <taxon>Tremellomycetes</taxon>
        <taxon>Tremellales</taxon>
        <taxon>Cryptococcaceae</taxon>
        <taxon>Kwoniella</taxon>
    </lineage>
</organism>
<accession>A0A1B9G4G6</accession>
<dbReference type="AlphaFoldDB" id="A0A1B9G4G6"/>
<dbReference type="EMBL" id="CP144541">
    <property type="protein sequence ID" value="WVW78273.1"/>
    <property type="molecule type" value="Genomic_DNA"/>
</dbReference>
<gene>
    <name evidence="2" type="ORF">I302_03600</name>
    <name evidence="3" type="ORF">I302_100226</name>
</gene>
<sequence length="197" mass="22555">MSLGPRFDCNVHQQLAAAGESMERVPLAGELWALRDTNPGRIISVMNFRDSTKTYRAGEWTEFYDDTAEEEFLKEKVEWQNDVLSHNANEMVMNAKTQLGVHSKNAFFLTYMVTHQDYRSKGYGTRLLSKLTSFSRRENCPFVLFTSGDRAVSFYQKSGFTLFDERELPALDGTSIPLTLMTYLPEGWSKSARPEHT</sequence>
<dbReference type="SUPFAM" id="SSF55729">
    <property type="entry name" value="Acyl-CoA N-acyltransferases (Nat)"/>
    <property type="match status" value="1"/>
</dbReference>
<dbReference type="InterPro" id="IPR000182">
    <property type="entry name" value="GNAT_dom"/>
</dbReference>
<dbReference type="CDD" id="cd04301">
    <property type="entry name" value="NAT_SF"/>
    <property type="match status" value="1"/>
</dbReference>
<dbReference type="InterPro" id="IPR016181">
    <property type="entry name" value="Acyl_CoA_acyltransferase"/>
</dbReference>
<dbReference type="Gene3D" id="3.40.630.30">
    <property type="match status" value="1"/>
</dbReference>
<dbReference type="PROSITE" id="PS51186">
    <property type="entry name" value="GNAT"/>
    <property type="match status" value="1"/>
</dbReference>
<dbReference type="EMBL" id="KI894020">
    <property type="protein sequence ID" value="OCF25924.1"/>
    <property type="molecule type" value="Genomic_DNA"/>
</dbReference>
<protein>
    <recommendedName>
        <fullName evidence="1">N-acetyltransferase domain-containing protein</fullName>
    </recommendedName>
</protein>
<dbReference type="VEuPathDB" id="FungiDB:I302_03600"/>